<feature type="region of interest" description="Disordered" evidence="1">
    <location>
        <begin position="269"/>
        <end position="291"/>
    </location>
</feature>
<dbReference type="Proteomes" id="UP000234479">
    <property type="component" value="Unassembled WGS sequence"/>
</dbReference>
<organism evidence="3 4">
    <name type="scientific">Caulobacter zeae</name>
    <dbReference type="NCBI Taxonomy" id="2055137"/>
    <lineage>
        <taxon>Bacteria</taxon>
        <taxon>Pseudomonadati</taxon>
        <taxon>Pseudomonadota</taxon>
        <taxon>Alphaproteobacteria</taxon>
        <taxon>Caulobacterales</taxon>
        <taxon>Caulobacteraceae</taxon>
        <taxon>Caulobacter</taxon>
    </lineage>
</organism>
<evidence type="ECO:0000313" key="4">
    <source>
        <dbReference type="Proteomes" id="UP000234479"/>
    </source>
</evidence>
<evidence type="ECO:0000256" key="1">
    <source>
        <dbReference type="SAM" id="MobiDB-lite"/>
    </source>
</evidence>
<dbReference type="EMBL" id="PJRS01000026">
    <property type="protein sequence ID" value="PLR24023.1"/>
    <property type="molecule type" value="Genomic_DNA"/>
</dbReference>
<keyword evidence="2" id="KW-0732">Signal</keyword>
<protein>
    <submittedName>
        <fullName evidence="3">Uncharacterized protein</fullName>
    </submittedName>
</protein>
<feature type="signal peptide" evidence="2">
    <location>
        <begin position="1"/>
        <end position="27"/>
    </location>
</feature>
<accession>A0A2N5DD77</accession>
<evidence type="ECO:0000256" key="2">
    <source>
        <dbReference type="SAM" id="SignalP"/>
    </source>
</evidence>
<name>A0A2N5DD77_9CAUL</name>
<sequence>MNGVNPLGMRLSIGLAIAGALGGGAGAQPPAAQPASSPPGSQYAYCWATLKPQPGKIDHSYYYSPIFVGRPGDEADKAAFAAAVVGAYGGEAGVSSCSSRATAAEMIAVRDRRFNRDAPRAVMTTLLPGGARVANIEGASVPRTDPPGDGSPERPLILECTAAAGQFSSLTQRYETAQSVLVKIAGGQVSIWKRSASSWIQHPCVENSRSGQFCSITPTRIWLKDSYELTPGAEESNELDIDRRSAGFKFETLLATPKVAPYIQARQATGACRPTKEPAPAPAGPAPRTAF</sequence>
<evidence type="ECO:0000313" key="3">
    <source>
        <dbReference type="EMBL" id="PLR24023.1"/>
    </source>
</evidence>
<keyword evidence="4" id="KW-1185">Reference proteome</keyword>
<reference evidence="3 4" key="1">
    <citation type="submission" date="2017-12" db="EMBL/GenBank/DDBJ databases">
        <title>The genome sequence of Caulobacter sp. 410.</title>
        <authorList>
            <person name="Gao J."/>
            <person name="Mao X."/>
            <person name="Sun J."/>
        </authorList>
    </citation>
    <scope>NUCLEOTIDE SEQUENCE [LARGE SCALE GENOMIC DNA]</scope>
    <source>
        <strain evidence="3 4">410</strain>
    </source>
</reference>
<gene>
    <name evidence="3" type="ORF">SGCZBJ_14410</name>
</gene>
<feature type="chain" id="PRO_5014846658" evidence="2">
    <location>
        <begin position="28"/>
        <end position="291"/>
    </location>
</feature>
<dbReference type="RefSeq" id="WP_101718693.1">
    <property type="nucleotide sequence ID" value="NZ_PJRS01000026.1"/>
</dbReference>
<proteinExistence type="predicted"/>
<dbReference type="AlphaFoldDB" id="A0A2N5DD77"/>
<comment type="caution">
    <text evidence="3">The sequence shown here is derived from an EMBL/GenBank/DDBJ whole genome shotgun (WGS) entry which is preliminary data.</text>
</comment>